<feature type="transmembrane region" description="Helical" evidence="3">
    <location>
        <begin position="314"/>
        <end position="336"/>
    </location>
</feature>
<proteinExistence type="inferred from homology"/>
<dbReference type="EMBL" id="GDKF01004708">
    <property type="protein sequence ID" value="JAT73914.1"/>
    <property type="molecule type" value="Transcribed_RNA"/>
</dbReference>
<feature type="non-terminal residue" evidence="5">
    <location>
        <position position="1"/>
    </location>
</feature>
<dbReference type="Pfam" id="PF00892">
    <property type="entry name" value="EamA"/>
    <property type="match status" value="2"/>
</dbReference>
<organism evidence="5">
    <name type="scientific">Auxenochlorella protothecoides</name>
    <name type="common">Green microalga</name>
    <name type="synonym">Chlorella protothecoides</name>
    <dbReference type="NCBI Taxonomy" id="3075"/>
    <lineage>
        <taxon>Eukaryota</taxon>
        <taxon>Viridiplantae</taxon>
        <taxon>Chlorophyta</taxon>
        <taxon>core chlorophytes</taxon>
        <taxon>Trebouxiophyceae</taxon>
        <taxon>Chlorellales</taxon>
        <taxon>Chlorellaceae</taxon>
        <taxon>Auxenochlorella</taxon>
    </lineage>
</organism>
<sequence>RYSTGSGMARRTEGEEAESSRLLAADWGSDPHTAAFGPGSAQDGRDPSHKTSPPLWTWLLLIASVLAFSSSGIVFSMMPEVPAMTLAAWRLQMTTAIMIPAAVFEVVAQMDTNTRWRLARAVWTLLLNGSLLALHFGLWVLSLKTTSLPHAMLFVCMAPVIVALSMWIMRQPISWGELGGTALGTAGAALLALSSAHGGAAGPGAASWRGDLAALAAAALFVAYLSIGRRLRAWMPIFTYSTLVTGAGAAVLTLAAACIEGSTPRHDPRSTHYGLFQWASSASYFPKIAYLAVVPGILGHTGFNALVKYMDPLILTLVGTMEPLVGSFVGHAMGLVELPHPLTYIGGAVVLASTVIVSVAGHHRQKAEQKESERLIRSKSHLTTASLQLT</sequence>
<evidence type="ECO:0000259" key="4">
    <source>
        <dbReference type="Pfam" id="PF00892"/>
    </source>
</evidence>
<dbReference type="PANTHER" id="PTHR22911">
    <property type="entry name" value="ACYL-MALONYL CONDENSING ENZYME-RELATED"/>
    <property type="match status" value="1"/>
</dbReference>
<keyword evidence="3" id="KW-0812">Transmembrane</keyword>
<accession>A0A1D2A412</accession>
<feature type="transmembrane region" description="Helical" evidence="3">
    <location>
        <begin position="87"/>
        <end position="108"/>
    </location>
</feature>
<dbReference type="GO" id="GO:0016020">
    <property type="term" value="C:membrane"/>
    <property type="evidence" value="ECO:0007669"/>
    <property type="project" value="InterPro"/>
</dbReference>
<dbReference type="InterPro" id="IPR037185">
    <property type="entry name" value="EmrE-like"/>
</dbReference>
<dbReference type="PANTHER" id="PTHR22911:SF76">
    <property type="entry name" value="EAMA DOMAIN-CONTAINING PROTEIN"/>
    <property type="match status" value="1"/>
</dbReference>
<feature type="transmembrane region" description="Helical" evidence="3">
    <location>
        <begin position="237"/>
        <end position="257"/>
    </location>
</feature>
<comment type="similarity">
    <text evidence="1">Belongs to the drug/metabolite transporter (DMT) superfamily. Plant drug/metabolite exporter (P-DME) (TC 2.A.7.4) family.</text>
</comment>
<gene>
    <name evidence="5" type="ORF">g.7424</name>
</gene>
<protein>
    <recommendedName>
        <fullName evidence="4">EamA domain-containing protein</fullName>
    </recommendedName>
</protein>
<feature type="transmembrane region" description="Helical" evidence="3">
    <location>
        <begin position="147"/>
        <end position="169"/>
    </location>
</feature>
<evidence type="ECO:0000256" key="3">
    <source>
        <dbReference type="SAM" id="Phobius"/>
    </source>
</evidence>
<keyword evidence="3" id="KW-1133">Transmembrane helix</keyword>
<name>A0A1D2A412_AUXPR</name>
<feature type="domain" description="EamA" evidence="4">
    <location>
        <begin position="209"/>
        <end position="358"/>
    </location>
</feature>
<dbReference type="AlphaFoldDB" id="A0A1D2A412"/>
<dbReference type="SUPFAM" id="SSF103481">
    <property type="entry name" value="Multidrug resistance efflux transporter EmrE"/>
    <property type="match status" value="2"/>
</dbReference>
<feature type="transmembrane region" description="Helical" evidence="3">
    <location>
        <begin position="181"/>
        <end position="200"/>
    </location>
</feature>
<feature type="transmembrane region" description="Helical" evidence="3">
    <location>
        <begin position="342"/>
        <end position="361"/>
    </location>
</feature>
<feature type="transmembrane region" description="Helical" evidence="3">
    <location>
        <begin position="206"/>
        <end position="225"/>
    </location>
</feature>
<dbReference type="Gene3D" id="1.10.3730.20">
    <property type="match status" value="1"/>
</dbReference>
<feature type="transmembrane region" description="Helical" evidence="3">
    <location>
        <begin position="288"/>
        <end position="307"/>
    </location>
</feature>
<evidence type="ECO:0000256" key="2">
    <source>
        <dbReference type="SAM" id="MobiDB-lite"/>
    </source>
</evidence>
<feature type="domain" description="EamA" evidence="4">
    <location>
        <begin position="57"/>
        <end position="192"/>
    </location>
</feature>
<feature type="transmembrane region" description="Helical" evidence="3">
    <location>
        <begin position="120"/>
        <end position="141"/>
    </location>
</feature>
<dbReference type="InterPro" id="IPR000620">
    <property type="entry name" value="EamA_dom"/>
</dbReference>
<evidence type="ECO:0000256" key="1">
    <source>
        <dbReference type="ARBA" id="ARBA00007635"/>
    </source>
</evidence>
<keyword evidence="3" id="KW-0472">Membrane</keyword>
<reference evidence="5" key="1">
    <citation type="submission" date="2015-08" db="EMBL/GenBank/DDBJ databases">
        <authorList>
            <person name="Babu N.S."/>
            <person name="Beckwith C.J."/>
            <person name="Beseler K.G."/>
            <person name="Brison A."/>
            <person name="Carone J.V."/>
            <person name="Caskin T.P."/>
            <person name="Diamond M."/>
            <person name="Durham M.E."/>
            <person name="Foxe J.M."/>
            <person name="Go M."/>
            <person name="Henderson B.A."/>
            <person name="Jones I.B."/>
            <person name="McGettigan J.A."/>
            <person name="Micheletti S.J."/>
            <person name="Nasrallah M.E."/>
            <person name="Ortiz D."/>
            <person name="Piller C.R."/>
            <person name="Privatt S.R."/>
            <person name="Schneider S.L."/>
            <person name="Sharp S."/>
            <person name="Smith T.C."/>
            <person name="Stanton J.D."/>
            <person name="Ullery H.E."/>
            <person name="Wilson R.J."/>
            <person name="Serrano M.G."/>
            <person name="Buck G."/>
            <person name="Lee V."/>
            <person name="Wang Y."/>
            <person name="Carvalho R."/>
            <person name="Voegtly L."/>
            <person name="Shi R."/>
            <person name="Duckworth R."/>
            <person name="Johnson A."/>
            <person name="Loviza R."/>
            <person name="Walstead R."/>
            <person name="Shah Z."/>
            <person name="Kiflezghi M."/>
            <person name="Wade K."/>
            <person name="Ball S.L."/>
            <person name="Bradley K.W."/>
            <person name="Asai D.J."/>
            <person name="Bowman C.A."/>
            <person name="Russell D.A."/>
            <person name="Pope W.H."/>
            <person name="Jacobs-Sera D."/>
            <person name="Hendrix R.W."/>
            <person name="Hatfull G.F."/>
        </authorList>
    </citation>
    <scope>NUCLEOTIDE SEQUENCE</scope>
</reference>
<feature type="region of interest" description="Disordered" evidence="2">
    <location>
        <begin position="1"/>
        <end position="49"/>
    </location>
</feature>
<evidence type="ECO:0000313" key="5">
    <source>
        <dbReference type="EMBL" id="JAT73914.1"/>
    </source>
</evidence>
<feature type="transmembrane region" description="Helical" evidence="3">
    <location>
        <begin position="55"/>
        <end position="75"/>
    </location>
</feature>